<evidence type="ECO:0000256" key="9">
    <source>
        <dbReference type="SAM" id="SignalP"/>
    </source>
</evidence>
<dbReference type="FunFam" id="3.20.20.80:FF:000063">
    <property type="entry name" value="Beta-hexosaminidase"/>
    <property type="match status" value="1"/>
</dbReference>
<evidence type="ECO:0000256" key="1">
    <source>
        <dbReference type="ARBA" id="ARBA00001231"/>
    </source>
</evidence>
<keyword evidence="6" id="KW-0325">Glycoprotein</keyword>
<protein>
    <recommendedName>
        <fullName evidence="3">beta-N-acetylhexosaminidase</fullName>
        <ecNumber evidence="3">3.2.1.52</ecNumber>
    </recommendedName>
</protein>
<feature type="signal peptide" evidence="9">
    <location>
        <begin position="1"/>
        <end position="19"/>
    </location>
</feature>
<dbReference type="GO" id="GO:0005886">
    <property type="term" value="C:plasma membrane"/>
    <property type="evidence" value="ECO:0007669"/>
    <property type="project" value="TreeGrafter"/>
</dbReference>
<dbReference type="Gene3D" id="3.20.20.80">
    <property type="entry name" value="Glycosidases"/>
    <property type="match status" value="1"/>
</dbReference>
<dbReference type="EMBL" id="LJIJ01000596">
    <property type="protein sequence ID" value="ODM95998.1"/>
    <property type="molecule type" value="Genomic_DNA"/>
</dbReference>
<accession>A0A1D2MSX5</accession>
<evidence type="ECO:0000313" key="11">
    <source>
        <dbReference type="EMBL" id="ODM95998.1"/>
    </source>
</evidence>
<evidence type="ECO:0000259" key="10">
    <source>
        <dbReference type="Pfam" id="PF00728"/>
    </source>
</evidence>
<dbReference type="AlphaFoldDB" id="A0A1D2MSX5"/>
<dbReference type="PANTHER" id="PTHR22600:SF26">
    <property type="entry name" value="BETA-N-ACETYLHEXOSAMINIDASE"/>
    <property type="match status" value="1"/>
</dbReference>
<name>A0A1D2MSX5_ORCCI</name>
<feature type="chain" id="PRO_5008904498" description="beta-N-acetylhexosaminidase" evidence="9">
    <location>
        <begin position="20"/>
        <end position="593"/>
    </location>
</feature>
<reference evidence="11 12" key="1">
    <citation type="journal article" date="2016" name="Genome Biol. Evol.">
        <title>Gene Family Evolution Reflects Adaptation to Soil Environmental Stressors in the Genome of the Collembolan Orchesella cincta.</title>
        <authorList>
            <person name="Faddeeva-Vakhrusheva A."/>
            <person name="Derks M.F."/>
            <person name="Anvar S.Y."/>
            <person name="Agamennone V."/>
            <person name="Suring W."/>
            <person name="Smit S."/>
            <person name="van Straalen N.M."/>
            <person name="Roelofs D."/>
        </authorList>
    </citation>
    <scope>NUCLEOTIDE SEQUENCE [LARGE SCALE GENOMIC DNA]</scope>
    <source>
        <tissue evidence="11">Mixed pool</tissue>
    </source>
</reference>
<dbReference type="OMA" id="ANEMYES"/>
<evidence type="ECO:0000256" key="6">
    <source>
        <dbReference type="ARBA" id="ARBA00023180"/>
    </source>
</evidence>
<comment type="similarity">
    <text evidence="2">Belongs to the glycosyl hydrolase 20 family.</text>
</comment>
<dbReference type="PRINTS" id="PR00738">
    <property type="entry name" value="GLHYDRLASE20"/>
</dbReference>
<dbReference type="GO" id="GO:0005975">
    <property type="term" value="P:carbohydrate metabolic process"/>
    <property type="evidence" value="ECO:0007669"/>
    <property type="project" value="InterPro"/>
</dbReference>
<evidence type="ECO:0000256" key="3">
    <source>
        <dbReference type="ARBA" id="ARBA00012663"/>
    </source>
</evidence>
<dbReference type="GO" id="GO:0016231">
    <property type="term" value="F:beta-N-acetylglucosaminidase activity"/>
    <property type="evidence" value="ECO:0007669"/>
    <property type="project" value="TreeGrafter"/>
</dbReference>
<dbReference type="InterPro" id="IPR025705">
    <property type="entry name" value="Beta_hexosaminidase_sua/sub"/>
</dbReference>
<gene>
    <name evidence="11" type="ORF">Ocin01_10685</name>
</gene>
<comment type="catalytic activity">
    <reaction evidence="1">
        <text>Hydrolysis of terminal non-reducing N-acetyl-D-hexosamine residues in N-acetyl-beta-D-hexosaminides.</text>
        <dbReference type="EC" id="3.2.1.52"/>
    </reaction>
</comment>
<evidence type="ECO:0000256" key="8">
    <source>
        <dbReference type="PIRSR" id="PIRSR625705-1"/>
    </source>
</evidence>
<proteinExistence type="inferred from homology"/>
<dbReference type="Proteomes" id="UP000094527">
    <property type="component" value="Unassembled WGS sequence"/>
</dbReference>
<feature type="domain" description="Glycoside hydrolase family 20 catalytic" evidence="10">
    <location>
        <begin position="196"/>
        <end position="547"/>
    </location>
</feature>
<evidence type="ECO:0000256" key="5">
    <source>
        <dbReference type="ARBA" id="ARBA00022801"/>
    </source>
</evidence>
<keyword evidence="5" id="KW-0378">Hydrolase</keyword>
<dbReference type="InterPro" id="IPR015883">
    <property type="entry name" value="Glyco_hydro_20_cat"/>
</dbReference>
<dbReference type="GO" id="GO:0030203">
    <property type="term" value="P:glycosaminoglycan metabolic process"/>
    <property type="evidence" value="ECO:0007669"/>
    <property type="project" value="TreeGrafter"/>
</dbReference>
<dbReference type="EC" id="3.2.1.52" evidence="3"/>
<organism evidence="11 12">
    <name type="scientific">Orchesella cincta</name>
    <name type="common">Springtail</name>
    <name type="synonym">Podura cincta</name>
    <dbReference type="NCBI Taxonomy" id="48709"/>
    <lineage>
        <taxon>Eukaryota</taxon>
        <taxon>Metazoa</taxon>
        <taxon>Ecdysozoa</taxon>
        <taxon>Arthropoda</taxon>
        <taxon>Hexapoda</taxon>
        <taxon>Collembola</taxon>
        <taxon>Entomobryomorpha</taxon>
        <taxon>Entomobryoidea</taxon>
        <taxon>Orchesellidae</taxon>
        <taxon>Orchesellinae</taxon>
        <taxon>Orchesella</taxon>
    </lineage>
</organism>
<dbReference type="STRING" id="48709.A0A1D2MSX5"/>
<dbReference type="Pfam" id="PF00728">
    <property type="entry name" value="Glyco_hydro_20"/>
    <property type="match status" value="1"/>
</dbReference>
<dbReference type="SUPFAM" id="SSF51445">
    <property type="entry name" value="(Trans)glycosidases"/>
    <property type="match status" value="1"/>
</dbReference>
<dbReference type="PANTHER" id="PTHR22600">
    <property type="entry name" value="BETA-HEXOSAMINIDASE"/>
    <property type="match status" value="1"/>
</dbReference>
<evidence type="ECO:0000313" key="12">
    <source>
        <dbReference type="Proteomes" id="UP000094527"/>
    </source>
</evidence>
<evidence type="ECO:0000256" key="4">
    <source>
        <dbReference type="ARBA" id="ARBA00022729"/>
    </source>
</evidence>
<sequence length="593" mass="67121">MKLKLVSLLILVGLHEIHARVSVSVTSNSNQEGISDSDYPWTYVCINETIDGPACQRQFVEGNEGPKVPLKTCILTCGPYGALWPYPTGKVSLGSTLSNFSSANLELGTVTVPENNADILQMTTIAFGILQDYVRVKIPEDYQEGSNDGRLVINVVIENLDKRITLETNESYTLTTSLDALQPVVNNVEIVDAPKFRYRGINFDTSRNFVPFKDLRRLIDGLSHNKLNIFHWHLTDSNSFPFYSKRVPQMAIYGTISSKKIYMPDQIVEFLNYANQRGVKVIPELDAPAHSGNGWQFGEKEGLGQLSLCVNAEPYWDYCIQPPCGQLNPINNNTYAVLGDLFKDMLEVFDNDIFHMGGDEISFDCWLASQEITDWMSIHNSTDLMDLWGIFQTTALQKLREASPNTAITPIVWTSEMTARAREYIPPEDYIIHIWSKSTDDIVAPIYNEKYRVILSNNDTVYLDHGYGPWRGTRHAVTRKSWHVLYSQDLIGQIANVSGEAVANEMYESGRLLGGEACMWSEKVDGLNMDGKIWPRTSAYAERLWSNPPSGSTRFAYPRLIHQRETMILRGIFPDTLLPEACYHIWGFCDRFD</sequence>
<dbReference type="Gene3D" id="3.30.379.10">
    <property type="entry name" value="Chitobiase/beta-hexosaminidase domain 2-like"/>
    <property type="match status" value="1"/>
</dbReference>
<keyword evidence="12" id="KW-1185">Reference proteome</keyword>
<feature type="active site" description="Proton donor" evidence="8">
    <location>
        <position position="360"/>
    </location>
</feature>
<dbReference type="SUPFAM" id="SSF55545">
    <property type="entry name" value="beta-N-acetylhexosaminidase-like domain"/>
    <property type="match status" value="1"/>
</dbReference>
<dbReference type="InterPro" id="IPR017853">
    <property type="entry name" value="GH"/>
</dbReference>
<comment type="caution">
    <text evidence="11">The sequence shown here is derived from an EMBL/GenBank/DDBJ whole genome shotgun (WGS) entry which is preliminary data.</text>
</comment>
<dbReference type="OrthoDB" id="428480at2759"/>
<keyword evidence="7" id="KW-0326">Glycosidase</keyword>
<dbReference type="InterPro" id="IPR029018">
    <property type="entry name" value="Hex-like_dom2"/>
</dbReference>
<evidence type="ECO:0000256" key="2">
    <source>
        <dbReference type="ARBA" id="ARBA00006285"/>
    </source>
</evidence>
<keyword evidence="4 9" id="KW-0732">Signal</keyword>
<evidence type="ECO:0000256" key="7">
    <source>
        <dbReference type="ARBA" id="ARBA00023295"/>
    </source>
</evidence>